<dbReference type="PANTHER" id="PTHR37984:SF5">
    <property type="entry name" value="PROTEIN NYNRIN-LIKE"/>
    <property type="match status" value="1"/>
</dbReference>
<evidence type="ECO:0000313" key="2">
    <source>
        <dbReference type="Proteomes" id="UP000828390"/>
    </source>
</evidence>
<reference evidence="1" key="1">
    <citation type="journal article" date="2019" name="bioRxiv">
        <title>The Genome of the Zebra Mussel, Dreissena polymorpha: A Resource for Invasive Species Research.</title>
        <authorList>
            <person name="McCartney M.A."/>
            <person name="Auch B."/>
            <person name="Kono T."/>
            <person name="Mallez S."/>
            <person name="Zhang Y."/>
            <person name="Obille A."/>
            <person name="Becker A."/>
            <person name="Abrahante J.E."/>
            <person name="Garbe J."/>
            <person name="Badalamenti J.P."/>
            <person name="Herman A."/>
            <person name="Mangelson H."/>
            <person name="Liachko I."/>
            <person name="Sullivan S."/>
            <person name="Sone E.D."/>
            <person name="Koren S."/>
            <person name="Silverstein K.A.T."/>
            <person name="Beckman K.B."/>
            <person name="Gohl D.M."/>
        </authorList>
    </citation>
    <scope>NUCLEOTIDE SEQUENCE</scope>
    <source>
        <strain evidence="1">Duluth1</strain>
        <tissue evidence="1">Whole animal</tissue>
    </source>
</reference>
<gene>
    <name evidence="1" type="ORF">DPMN_141891</name>
</gene>
<dbReference type="PANTHER" id="PTHR37984">
    <property type="entry name" value="PROTEIN CBG26694"/>
    <property type="match status" value="1"/>
</dbReference>
<reference evidence="1" key="2">
    <citation type="submission" date="2020-11" db="EMBL/GenBank/DDBJ databases">
        <authorList>
            <person name="McCartney M.A."/>
            <person name="Auch B."/>
            <person name="Kono T."/>
            <person name="Mallez S."/>
            <person name="Becker A."/>
            <person name="Gohl D.M."/>
            <person name="Silverstein K.A.T."/>
            <person name="Koren S."/>
            <person name="Bechman K.B."/>
            <person name="Herman A."/>
            <person name="Abrahante J.E."/>
            <person name="Garbe J."/>
        </authorList>
    </citation>
    <scope>NUCLEOTIDE SEQUENCE</scope>
    <source>
        <strain evidence="1">Duluth1</strain>
        <tissue evidence="1">Whole animal</tissue>
    </source>
</reference>
<proteinExistence type="predicted"/>
<dbReference type="InterPro" id="IPR050951">
    <property type="entry name" value="Retrovirus_Pol_polyprotein"/>
</dbReference>
<organism evidence="1 2">
    <name type="scientific">Dreissena polymorpha</name>
    <name type="common">Zebra mussel</name>
    <name type="synonym">Mytilus polymorpha</name>
    <dbReference type="NCBI Taxonomy" id="45954"/>
    <lineage>
        <taxon>Eukaryota</taxon>
        <taxon>Metazoa</taxon>
        <taxon>Spiralia</taxon>
        <taxon>Lophotrochozoa</taxon>
        <taxon>Mollusca</taxon>
        <taxon>Bivalvia</taxon>
        <taxon>Autobranchia</taxon>
        <taxon>Heteroconchia</taxon>
        <taxon>Euheterodonta</taxon>
        <taxon>Imparidentia</taxon>
        <taxon>Neoheterodontei</taxon>
        <taxon>Myida</taxon>
        <taxon>Dreissenoidea</taxon>
        <taxon>Dreissenidae</taxon>
        <taxon>Dreissena</taxon>
    </lineage>
</organism>
<protein>
    <submittedName>
        <fullName evidence="1">Uncharacterized protein</fullName>
    </submittedName>
</protein>
<keyword evidence="2" id="KW-1185">Reference proteome</keyword>
<sequence length="173" mass="20367">MYRDTNIEGIDNSPAQLFLGRRLKTTLPITKPLLQKTTTNNIVKKKKLFLQKKKKSQFDKCCSKEQVNLQDGQQIIMKRKENSKCEPATVVQKNESPRSYIARTKNNGELYRRNRTHIRPAKACLTPHEDDREDVLYLLRRITTNQKITTNLQLIFHYLYQQQRKQPPVPVET</sequence>
<dbReference type="AlphaFoldDB" id="A0A9D4GD75"/>
<dbReference type="Proteomes" id="UP000828390">
    <property type="component" value="Unassembled WGS sequence"/>
</dbReference>
<evidence type="ECO:0000313" key="1">
    <source>
        <dbReference type="EMBL" id="KAH3813434.1"/>
    </source>
</evidence>
<dbReference type="EMBL" id="JAIWYP010000006">
    <property type="protein sequence ID" value="KAH3813434.1"/>
    <property type="molecule type" value="Genomic_DNA"/>
</dbReference>
<comment type="caution">
    <text evidence="1">The sequence shown here is derived from an EMBL/GenBank/DDBJ whole genome shotgun (WGS) entry which is preliminary data.</text>
</comment>
<name>A0A9D4GD75_DREPO</name>
<accession>A0A9D4GD75</accession>